<name>J9G3S4_9ZZZZ</name>
<dbReference type="Gene3D" id="1.10.4080.10">
    <property type="entry name" value="ADP-ribosylation/Crystallin J1"/>
    <property type="match status" value="1"/>
</dbReference>
<keyword evidence="1" id="KW-0378">Hydrolase</keyword>
<dbReference type="GO" id="GO:0016787">
    <property type="term" value="F:hydrolase activity"/>
    <property type="evidence" value="ECO:0007669"/>
    <property type="project" value="UniProtKB-KW"/>
</dbReference>
<proteinExistence type="predicted"/>
<dbReference type="SUPFAM" id="SSF101478">
    <property type="entry name" value="ADP-ribosylglycohydrolase"/>
    <property type="match status" value="1"/>
</dbReference>
<reference evidence="1" key="1">
    <citation type="journal article" date="2012" name="PLoS ONE">
        <title>Gene sets for utilization of primary and secondary nutrition supplies in the distal gut of endangered iberian lynx.</title>
        <authorList>
            <person name="Alcaide M."/>
            <person name="Messina E."/>
            <person name="Richter M."/>
            <person name="Bargiela R."/>
            <person name="Peplies J."/>
            <person name="Huws S.A."/>
            <person name="Newbold C.J."/>
            <person name="Golyshin P.N."/>
            <person name="Simon M.A."/>
            <person name="Lopez G."/>
            <person name="Yakimov M.M."/>
            <person name="Ferrer M."/>
        </authorList>
    </citation>
    <scope>NUCLEOTIDE SEQUENCE</scope>
</reference>
<dbReference type="PANTHER" id="PTHR16222">
    <property type="entry name" value="ADP-RIBOSYLGLYCOHYDROLASE"/>
    <property type="match status" value="1"/>
</dbReference>
<dbReference type="EMBL" id="AMCI01006520">
    <property type="protein sequence ID" value="EJW94189.1"/>
    <property type="molecule type" value="Genomic_DNA"/>
</dbReference>
<sequence length="270" mass="29679">MLGAIIGDIVGSTYEFSNIKTKEFPFFTEGSEYTDDSILTLATADWLLHGGDVARYYSHYAAAHSHPMGGYGTSFAGWVIRSQRRGDFTPYNSCGNGSAMRVSPVGWAFNTQEEVRAYAKRSAECTHNHPEGIKGAQATALCILMARQVATKHAIQQTMEREWGYDLSLTVDELRPRYSWEGLDGHGDGATCQGSVPQAIRAFLDGNDFEDCVRNAISLGGDSDTIGCITGSIAEAYYGIPEDLRQQGMAFLQPALQQLVEEFENRYGKK</sequence>
<accession>J9G3S4</accession>
<dbReference type="AlphaFoldDB" id="J9G3S4"/>
<dbReference type="InterPro" id="IPR005502">
    <property type="entry name" value="Ribosyl_crysJ1"/>
</dbReference>
<dbReference type="InterPro" id="IPR050792">
    <property type="entry name" value="ADP-ribosylglycohydrolase"/>
</dbReference>
<protein>
    <submittedName>
        <fullName evidence="1">ADP-ribosylglycohydrolase family protein</fullName>
    </submittedName>
</protein>
<dbReference type="PANTHER" id="PTHR16222:SF12">
    <property type="entry name" value="ADP-RIBOSYLGLYCOHYDROLASE-RELATED"/>
    <property type="match status" value="1"/>
</dbReference>
<dbReference type="Pfam" id="PF03747">
    <property type="entry name" value="ADP_ribosyl_GH"/>
    <property type="match status" value="1"/>
</dbReference>
<evidence type="ECO:0000313" key="1">
    <source>
        <dbReference type="EMBL" id="EJW94189.1"/>
    </source>
</evidence>
<gene>
    <name evidence="1" type="ORF">EVA_17711</name>
</gene>
<comment type="caution">
    <text evidence="1">The sequence shown here is derived from an EMBL/GenBank/DDBJ whole genome shotgun (WGS) entry which is preliminary data.</text>
</comment>
<organism evidence="1">
    <name type="scientific">gut metagenome</name>
    <dbReference type="NCBI Taxonomy" id="749906"/>
    <lineage>
        <taxon>unclassified sequences</taxon>
        <taxon>metagenomes</taxon>
        <taxon>organismal metagenomes</taxon>
    </lineage>
</organism>
<dbReference type="InterPro" id="IPR036705">
    <property type="entry name" value="Ribosyl_crysJ1_sf"/>
</dbReference>